<dbReference type="OrthoDB" id="4540879at2"/>
<dbReference type="SUPFAM" id="SSF48498">
    <property type="entry name" value="Tetracyclin repressor-like, C-terminal domain"/>
    <property type="match status" value="1"/>
</dbReference>
<dbReference type="Pfam" id="PF02909">
    <property type="entry name" value="TetR_C_1"/>
    <property type="match status" value="1"/>
</dbReference>
<dbReference type="STRING" id="1210090.GCA_001613185_04453"/>
<sequence length="293" mass="32368">MSSPANLWITQLRSHHFVTLVRVSKTSPCQHCGGAVAQPERGRRRRYCSRSCQARAYRARRDHRAPQPRRRPSRLTAVGITRTAVELADRDGLDGLTMRRLAGELGVATAALYRHFPEREALLGAMTELVIAEAPEPRADPADWRAAITAEAEAEWQLYLHHPWLLPVLARAQPPLGPALFDTLERSFAALDGLGLSHEETLTVYLTCSGLVQGLALLWSSERAERLSGAEVYRRTTTRAEVAELLDPALRPALHKIFTADPPGPELDFDALLRRGVGLLLDGVALHHSKPTA</sequence>
<comment type="caution">
    <text evidence="6">The sequence shown here is derived from an EMBL/GenBank/DDBJ whole genome shotgun (WGS) entry which is preliminary data.</text>
</comment>
<proteinExistence type="predicted"/>
<dbReference type="PROSITE" id="PS50977">
    <property type="entry name" value="HTH_TETR_2"/>
    <property type="match status" value="1"/>
</dbReference>
<dbReference type="InterPro" id="IPR050109">
    <property type="entry name" value="HTH-type_TetR-like_transc_reg"/>
</dbReference>
<dbReference type="Proteomes" id="UP000252586">
    <property type="component" value="Unassembled WGS sequence"/>
</dbReference>
<reference evidence="6 7" key="1">
    <citation type="submission" date="2018-06" db="EMBL/GenBank/DDBJ databases">
        <title>Genomic Encyclopedia of Type Strains, Phase IV (KMG-IV): sequencing the most valuable type-strain genomes for metagenomic binning, comparative biology and taxonomic classification.</title>
        <authorList>
            <person name="Goeker M."/>
        </authorList>
    </citation>
    <scope>NUCLEOTIDE SEQUENCE [LARGE SCALE GENOMIC DNA]</scope>
    <source>
        <strain evidence="6 7">DSM 44599</strain>
    </source>
</reference>
<dbReference type="EMBL" id="QNRE01000006">
    <property type="protein sequence ID" value="RBO90268.1"/>
    <property type="molecule type" value="Genomic_DNA"/>
</dbReference>
<keyword evidence="7" id="KW-1185">Reference proteome</keyword>
<gene>
    <name evidence="6" type="ORF">DFR74_106153</name>
</gene>
<evidence type="ECO:0000256" key="2">
    <source>
        <dbReference type="ARBA" id="ARBA00023125"/>
    </source>
</evidence>
<dbReference type="PANTHER" id="PTHR30055">
    <property type="entry name" value="HTH-TYPE TRANSCRIPTIONAL REGULATOR RUTR"/>
    <property type="match status" value="1"/>
</dbReference>
<keyword evidence="1" id="KW-0805">Transcription regulation</keyword>
<evidence type="ECO:0000313" key="7">
    <source>
        <dbReference type="Proteomes" id="UP000252586"/>
    </source>
</evidence>
<organism evidence="6 7">
    <name type="scientific">Nocardia puris</name>
    <dbReference type="NCBI Taxonomy" id="208602"/>
    <lineage>
        <taxon>Bacteria</taxon>
        <taxon>Bacillati</taxon>
        <taxon>Actinomycetota</taxon>
        <taxon>Actinomycetes</taxon>
        <taxon>Mycobacteriales</taxon>
        <taxon>Nocardiaceae</taxon>
        <taxon>Nocardia</taxon>
    </lineage>
</organism>
<dbReference type="InterPro" id="IPR004111">
    <property type="entry name" value="Repressor_TetR_C"/>
</dbReference>
<dbReference type="GO" id="GO:0045892">
    <property type="term" value="P:negative regulation of DNA-templated transcription"/>
    <property type="evidence" value="ECO:0007669"/>
    <property type="project" value="InterPro"/>
</dbReference>
<evidence type="ECO:0000313" key="6">
    <source>
        <dbReference type="EMBL" id="RBO90268.1"/>
    </source>
</evidence>
<feature type="domain" description="HTH tetR-type" evidence="5">
    <location>
        <begin position="74"/>
        <end position="134"/>
    </location>
</feature>
<dbReference type="InterPro" id="IPR036271">
    <property type="entry name" value="Tet_transcr_reg_TetR-rel_C_sf"/>
</dbReference>
<dbReference type="GO" id="GO:0003700">
    <property type="term" value="F:DNA-binding transcription factor activity"/>
    <property type="evidence" value="ECO:0007669"/>
    <property type="project" value="TreeGrafter"/>
</dbReference>
<dbReference type="PANTHER" id="PTHR30055:SF151">
    <property type="entry name" value="TRANSCRIPTIONAL REGULATORY PROTEIN"/>
    <property type="match status" value="1"/>
</dbReference>
<keyword evidence="2 4" id="KW-0238">DNA-binding</keyword>
<dbReference type="SUPFAM" id="SSF46689">
    <property type="entry name" value="Homeodomain-like"/>
    <property type="match status" value="1"/>
</dbReference>
<keyword evidence="3" id="KW-0804">Transcription</keyword>
<dbReference type="InterPro" id="IPR001647">
    <property type="entry name" value="HTH_TetR"/>
</dbReference>
<dbReference type="Gene3D" id="1.10.10.60">
    <property type="entry name" value="Homeodomain-like"/>
    <property type="match status" value="1"/>
</dbReference>
<dbReference type="Gene3D" id="1.10.357.10">
    <property type="entry name" value="Tetracycline Repressor, domain 2"/>
    <property type="match status" value="1"/>
</dbReference>
<evidence type="ECO:0000256" key="4">
    <source>
        <dbReference type="PROSITE-ProRule" id="PRU00335"/>
    </source>
</evidence>
<evidence type="ECO:0000256" key="1">
    <source>
        <dbReference type="ARBA" id="ARBA00023015"/>
    </source>
</evidence>
<dbReference type="PRINTS" id="PR00455">
    <property type="entry name" value="HTHTETR"/>
</dbReference>
<name>A0A366DM29_9NOCA</name>
<dbReference type="Pfam" id="PF00440">
    <property type="entry name" value="TetR_N"/>
    <property type="match status" value="1"/>
</dbReference>
<dbReference type="GO" id="GO:0000976">
    <property type="term" value="F:transcription cis-regulatory region binding"/>
    <property type="evidence" value="ECO:0007669"/>
    <property type="project" value="TreeGrafter"/>
</dbReference>
<evidence type="ECO:0000259" key="5">
    <source>
        <dbReference type="PROSITE" id="PS50977"/>
    </source>
</evidence>
<feature type="DNA-binding region" description="H-T-H motif" evidence="4">
    <location>
        <begin position="97"/>
        <end position="116"/>
    </location>
</feature>
<dbReference type="AlphaFoldDB" id="A0A366DM29"/>
<protein>
    <submittedName>
        <fullName evidence="6">TetR family transcriptional regulator</fullName>
    </submittedName>
</protein>
<accession>A0A366DM29</accession>
<evidence type="ECO:0000256" key="3">
    <source>
        <dbReference type="ARBA" id="ARBA00023163"/>
    </source>
</evidence>
<dbReference type="InterPro" id="IPR009057">
    <property type="entry name" value="Homeodomain-like_sf"/>
</dbReference>